<dbReference type="AlphaFoldDB" id="A0A4R8GTY4"/>
<dbReference type="InterPro" id="IPR037873">
    <property type="entry name" value="BamE-like"/>
</dbReference>
<protein>
    <submittedName>
        <fullName evidence="2">Uncharacterized protein DUF3862</fullName>
    </submittedName>
</protein>
<dbReference type="Proteomes" id="UP000295832">
    <property type="component" value="Unassembled WGS sequence"/>
</dbReference>
<comment type="caution">
    <text evidence="2">The sequence shown here is derived from an EMBL/GenBank/DDBJ whole genome shotgun (WGS) entry which is preliminary data.</text>
</comment>
<gene>
    <name evidence="2" type="ORF">C7959_13041</name>
</gene>
<proteinExistence type="predicted"/>
<keyword evidence="3" id="KW-1185">Reference proteome</keyword>
<accession>A0A4R8GTY4</accession>
<sequence>MNKTVLILVLILSLALVGCGATSKYTLEQFNQIKNGMSYDKVVEIVGDGGELSSETEMMGTKTSIYTWQNTSGSNMMITFQNGKVVSKAQAMLK</sequence>
<evidence type="ECO:0000313" key="3">
    <source>
        <dbReference type="Proteomes" id="UP000295832"/>
    </source>
</evidence>
<dbReference type="Gene3D" id="3.30.1450.10">
    <property type="match status" value="1"/>
</dbReference>
<name>A0A4R8GTY4_9FIRM</name>
<dbReference type="EMBL" id="SOEG01000030">
    <property type="protein sequence ID" value="TDX48314.1"/>
    <property type="molecule type" value="Genomic_DNA"/>
</dbReference>
<dbReference type="PROSITE" id="PS51257">
    <property type="entry name" value="PROKAR_LIPOPROTEIN"/>
    <property type="match status" value="1"/>
</dbReference>
<dbReference type="Pfam" id="PF12978">
    <property type="entry name" value="DUF3862"/>
    <property type="match status" value="1"/>
</dbReference>
<dbReference type="InterPro" id="IPR024418">
    <property type="entry name" value="DUF3862"/>
</dbReference>
<keyword evidence="1" id="KW-0732">Signal</keyword>
<dbReference type="RefSeq" id="WP_134118240.1">
    <property type="nucleotide sequence ID" value="NZ_SOEG01000030.1"/>
</dbReference>
<reference evidence="2 3" key="1">
    <citation type="submission" date="2019-03" db="EMBL/GenBank/DDBJ databases">
        <title>Subsurface microbial communities from deep shales in Ohio and West Virginia, USA.</title>
        <authorList>
            <person name="Wrighton K."/>
        </authorList>
    </citation>
    <scope>NUCLEOTIDE SEQUENCE [LARGE SCALE GENOMIC DNA]</scope>
    <source>
        <strain evidence="2 3">MSL 6dP</strain>
    </source>
</reference>
<evidence type="ECO:0000256" key="1">
    <source>
        <dbReference type="ARBA" id="ARBA00022729"/>
    </source>
</evidence>
<evidence type="ECO:0000313" key="2">
    <source>
        <dbReference type="EMBL" id="TDX48314.1"/>
    </source>
</evidence>
<organism evidence="2 3">
    <name type="scientific">Orenia marismortui</name>
    <dbReference type="NCBI Taxonomy" id="46469"/>
    <lineage>
        <taxon>Bacteria</taxon>
        <taxon>Bacillati</taxon>
        <taxon>Bacillota</taxon>
        <taxon>Clostridia</taxon>
        <taxon>Halanaerobiales</taxon>
        <taxon>Halobacteroidaceae</taxon>
        <taxon>Orenia</taxon>
    </lineage>
</organism>